<evidence type="ECO:0000313" key="1">
    <source>
        <dbReference type="EMBL" id="KKP69520.1"/>
    </source>
</evidence>
<name>A0A0G0E2R3_UNCC3</name>
<reference evidence="1 2" key="1">
    <citation type="journal article" date="2015" name="Nature">
        <title>rRNA introns, odd ribosomes, and small enigmatic genomes across a large radiation of phyla.</title>
        <authorList>
            <person name="Brown C.T."/>
            <person name="Hug L.A."/>
            <person name="Thomas B.C."/>
            <person name="Sharon I."/>
            <person name="Castelle C.J."/>
            <person name="Singh A."/>
            <person name="Wilkins M.J."/>
            <person name="Williams K.H."/>
            <person name="Banfield J.F."/>
        </authorList>
    </citation>
    <scope>NUCLEOTIDE SEQUENCE [LARGE SCALE GENOMIC DNA]</scope>
</reference>
<sequence length="112" mass="13359">MKNIGSITTDEYDKMLDNFKNEQADILSKIDDYDNYDRKYYMTASRLLELLSKAKLIFESSEVMEKRQLLNYLLQNLSLEGEKLHYDLKKPYSMIASYIKRQDWLRGQDSNL</sequence>
<dbReference type="EMBL" id="LBQB01000005">
    <property type="protein sequence ID" value="KKP69520.1"/>
    <property type="molecule type" value="Genomic_DNA"/>
</dbReference>
<proteinExistence type="predicted"/>
<comment type="caution">
    <text evidence="1">The sequence shown here is derived from an EMBL/GenBank/DDBJ whole genome shotgun (WGS) entry which is preliminary data.</text>
</comment>
<organism evidence="1 2">
    <name type="scientific">candidate division CPR3 bacterium GW2011_GWF2_35_18</name>
    <dbReference type="NCBI Taxonomy" id="1618350"/>
    <lineage>
        <taxon>Bacteria</taxon>
        <taxon>Bacteria division CPR3</taxon>
    </lineage>
</organism>
<dbReference type="Proteomes" id="UP000034581">
    <property type="component" value="Unassembled WGS sequence"/>
</dbReference>
<gene>
    <name evidence="1" type="ORF">UR67_C0005G0009</name>
</gene>
<evidence type="ECO:0000313" key="2">
    <source>
        <dbReference type="Proteomes" id="UP000034581"/>
    </source>
</evidence>
<protein>
    <submittedName>
        <fullName evidence="1">Uncharacterized protein</fullName>
    </submittedName>
</protein>
<accession>A0A0G0E2R3</accession>
<dbReference type="AlphaFoldDB" id="A0A0G0E2R3"/>